<proteinExistence type="predicted"/>
<comment type="caution">
    <text evidence="1">The sequence shown here is derived from an EMBL/GenBank/DDBJ whole genome shotgun (WGS) entry which is preliminary data.</text>
</comment>
<evidence type="ECO:0000313" key="2">
    <source>
        <dbReference type="Proteomes" id="UP000186922"/>
    </source>
</evidence>
<dbReference type="EMBL" id="BDGG01000015">
    <property type="protein sequence ID" value="GAV07273.1"/>
    <property type="molecule type" value="Genomic_DNA"/>
</dbReference>
<name>A0A1D1W3F1_RAMVA</name>
<dbReference type="AlphaFoldDB" id="A0A1D1W3F1"/>
<sequence length="140" mass="16337">MFARFHEQFFLPVCLFAEPTSIFFPSCQLMTILKVFALGKYITTVCSCCLKVHHRDSSLSFPSSFNTSQIYKCLRSDTGYTFQKMPFIADIALKPEFLQDRPNNGNFFVVEFSSYWMRSVINMKSPWKERGVILRARFIV</sequence>
<accession>A0A1D1W3F1</accession>
<gene>
    <name evidence="1" type="primary">RvY_17132</name>
    <name evidence="1" type="synonym">RvY_17132.1</name>
    <name evidence="1" type="ORF">RvY_17132-1</name>
</gene>
<organism evidence="1 2">
    <name type="scientific">Ramazzottius varieornatus</name>
    <name type="common">Water bear</name>
    <name type="synonym">Tardigrade</name>
    <dbReference type="NCBI Taxonomy" id="947166"/>
    <lineage>
        <taxon>Eukaryota</taxon>
        <taxon>Metazoa</taxon>
        <taxon>Ecdysozoa</taxon>
        <taxon>Tardigrada</taxon>
        <taxon>Eutardigrada</taxon>
        <taxon>Parachela</taxon>
        <taxon>Hypsibioidea</taxon>
        <taxon>Ramazzottiidae</taxon>
        <taxon>Ramazzottius</taxon>
    </lineage>
</organism>
<dbReference type="Proteomes" id="UP000186922">
    <property type="component" value="Unassembled WGS sequence"/>
</dbReference>
<reference evidence="1 2" key="1">
    <citation type="journal article" date="2016" name="Nat. Commun.">
        <title>Extremotolerant tardigrade genome and improved radiotolerance of human cultured cells by tardigrade-unique protein.</title>
        <authorList>
            <person name="Hashimoto T."/>
            <person name="Horikawa D.D."/>
            <person name="Saito Y."/>
            <person name="Kuwahara H."/>
            <person name="Kozuka-Hata H."/>
            <person name="Shin-I T."/>
            <person name="Minakuchi Y."/>
            <person name="Ohishi K."/>
            <person name="Motoyama A."/>
            <person name="Aizu T."/>
            <person name="Enomoto A."/>
            <person name="Kondo K."/>
            <person name="Tanaka S."/>
            <person name="Hara Y."/>
            <person name="Koshikawa S."/>
            <person name="Sagara H."/>
            <person name="Miura T."/>
            <person name="Yokobori S."/>
            <person name="Miyagawa K."/>
            <person name="Suzuki Y."/>
            <person name="Kubo T."/>
            <person name="Oyama M."/>
            <person name="Kohara Y."/>
            <person name="Fujiyama A."/>
            <person name="Arakawa K."/>
            <person name="Katayama T."/>
            <person name="Toyoda A."/>
            <person name="Kunieda T."/>
        </authorList>
    </citation>
    <scope>NUCLEOTIDE SEQUENCE [LARGE SCALE GENOMIC DNA]</scope>
    <source>
        <strain evidence="1 2">YOKOZUNA-1</strain>
    </source>
</reference>
<keyword evidence="2" id="KW-1185">Reference proteome</keyword>
<protein>
    <submittedName>
        <fullName evidence="1">Uncharacterized protein</fullName>
    </submittedName>
</protein>
<evidence type="ECO:0000313" key="1">
    <source>
        <dbReference type="EMBL" id="GAV07273.1"/>
    </source>
</evidence>